<organism evidence="2">
    <name type="scientific">Candidatus Kentrum sp. LFY</name>
    <dbReference type="NCBI Taxonomy" id="2126342"/>
    <lineage>
        <taxon>Bacteria</taxon>
        <taxon>Pseudomonadati</taxon>
        <taxon>Pseudomonadota</taxon>
        <taxon>Gammaproteobacteria</taxon>
        <taxon>Candidatus Kentrum</taxon>
    </lineage>
</organism>
<protein>
    <recommendedName>
        <fullName evidence="3">Response regulatory domain-containing protein</fullName>
    </recommendedName>
</protein>
<dbReference type="AlphaFoldDB" id="A0A450UK61"/>
<evidence type="ECO:0000256" key="1">
    <source>
        <dbReference type="SAM" id="MobiDB-lite"/>
    </source>
</evidence>
<evidence type="ECO:0008006" key="3">
    <source>
        <dbReference type="Google" id="ProtNLM"/>
    </source>
</evidence>
<feature type="region of interest" description="Disordered" evidence="1">
    <location>
        <begin position="276"/>
        <end position="300"/>
    </location>
</feature>
<proteinExistence type="predicted"/>
<dbReference type="EMBL" id="CAADFF010000040">
    <property type="protein sequence ID" value="VFJ92897.1"/>
    <property type="molecule type" value="Genomic_DNA"/>
</dbReference>
<reference evidence="2" key="1">
    <citation type="submission" date="2019-02" db="EMBL/GenBank/DDBJ databases">
        <authorList>
            <person name="Gruber-Vodicka R. H."/>
            <person name="Seah K. B. B."/>
        </authorList>
    </citation>
    <scope>NUCLEOTIDE SEQUENCE</scope>
    <source>
        <strain evidence="2">BECK_M7</strain>
    </source>
</reference>
<name>A0A450UK61_9GAMM</name>
<feature type="compositionally biased region" description="Basic and acidic residues" evidence="1">
    <location>
        <begin position="276"/>
        <end position="295"/>
    </location>
</feature>
<evidence type="ECO:0000313" key="2">
    <source>
        <dbReference type="EMBL" id="VFJ92897.1"/>
    </source>
</evidence>
<sequence length="392" mass="44075">MIRVASLLGLLIEDDRNFLGQMLQLLPRTISNFDIHWDSSDEFDNAIERIMRYRYDIIVTDVYANAVHKGKTPGDNKANDIVAAIRKTRMCPIFVYSSGSCPDSIEKEQGPFLIYADKAHPKFAKTLSDELHNLIKTGIPGIARRLHDELDAVSGPSFLWSFLQDHWNKLQKAGFTSPDTLERLIRKRASVQLGRLDPQQTGAKEIDFVSASEYYLMPPVADGLRLGTILRESQTNNFFVVLTPHCHLTIQPGKSCPRADHVLLIPAIPFDVVARENPDLDPREGKGSKRNEKLRKAIQSPAQIGKAPQGRYWFLPGFLDIPSSYCDFTQTRSVPYETAGSDYESLATLDTPFAEALQSCFISFYGSVGLPSLRPDDFEYLIDPNQSNQPPR</sequence>
<accession>A0A450UK61</accession>
<gene>
    <name evidence="2" type="ORF">BECKLFY1418B_GA0070995_10406</name>
</gene>